<dbReference type="GO" id="GO:0022904">
    <property type="term" value="P:respiratory electron transport chain"/>
    <property type="evidence" value="ECO:0007669"/>
    <property type="project" value="InterPro"/>
</dbReference>
<dbReference type="GO" id="GO:0020037">
    <property type="term" value="F:heme binding"/>
    <property type="evidence" value="ECO:0007669"/>
    <property type="project" value="TreeGrafter"/>
</dbReference>
<gene>
    <name evidence="15" type="ORF">FY036_00185</name>
</gene>
<evidence type="ECO:0000313" key="16">
    <source>
        <dbReference type="Proteomes" id="UP000323258"/>
    </source>
</evidence>
<dbReference type="InterPro" id="IPR016174">
    <property type="entry name" value="Di-haem_cyt_TM"/>
</dbReference>
<dbReference type="GO" id="GO:0009055">
    <property type="term" value="F:electron transfer activity"/>
    <property type="evidence" value="ECO:0007669"/>
    <property type="project" value="InterPro"/>
</dbReference>
<keyword evidence="4" id="KW-1003">Cell membrane</keyword>
<reference evidence="15 16" key="1">
    <citation type="submission" date="2019-08" db="EMBL/GenBank/DDBJ databases">
        <authorList>
            <person name="Seo Y.L."/>
        </authorList>
    </citation>
    <scope>NUCLEOTIDE SEQUENCE [LARGE SCALE GENOMIC DNA]</scope>
    <source>
        <strain evidence="15 16">MaA-C15</strain>
    </source>
</reference>
<keyword evidence="8" id="KW-0249">Electron transport</keyword>
<keyword evidence="10" id="KW-0408">Iron</keyword>
<evidence type="ECO:0000256" key="13">
    <source>
        <dbReference type="SAM" id="Phobius"/>
    </source>
</evidence>
<evidence type="ECO:0000256" key="7">
    <source>
        <dbReference type="ARBA" id="ARBA00022723"/>
    </source>
</evidence>
<keyword evidence="5" id="KW-0349">Heme</keyword>
<evidence type="ECO:0000256" key="6">
    <source>
        <dbReference type="ARBA" id="ARBA00022692"/>
    </source>
</evidence>
<evidence type="ECO:0000313" key="15">
    <source>
        <dbReference type="EMBL" id="TYR37197.1"/>
    </source>
</evidence>
<evidence type="ECO:0000256" key="8">
    <source>
        <dbReference type="ARBA" id="ARBA00022982"/>
    </source>
</evidence>
<proteinExistence type="inferred from homology"/>
<dbReference type="Proteomes" id="UP000323258">
    <property type="component" value="Unassembled WGS sequence"/>
</dbReference>
<evidence type="ECO:0000256" key="12">
    <source>
        <dbReference type="ARBA" id="ARBA00037975"/>
    </source>
</evidence>
<feature type="transmembrane region" description="Helical" evidence="13">
    <location>
        <begin position="102"/>
        <end position="126"/>
    </location>
</feature>
<feature type="transmembrane region" description="Helical" evidence="13">
    <location>
        <begin position="21"/>
        <end position="38"/>
    </location>
</feature>
<comment type="similarity">
    <text evidence="12">Belongs to the cytochrome b561 family.</text>
</comment>
<dbReference type="OrthoDB" id="8156287at2"/>
<keyword evidence="3" id="KW-0813">Transport</keyword>
<dbReference type="EMBL" id="VSZS01000036">
    <property type="protein sequence ID" value="TYR37197.1"/>
    <property type="molecule type" value="Genomic_DNA"/>
</dbReference>
<keyword evidence="6 13" id="KW-0812">Transmembrane</keyword>
<dbReference type="InterPro" id="IPR052168">
    <property type="entry name" value="Cytochrome_b561_oxidase"/>
</dbReference>
<reference evidence="15 16" key="2">
    <citation type="submission" date="2019-09" db="EMBL/GenBank/DDBJ databases">
        <title>Mesorhizobium sp. MaA-C15 isolated from Microcystis aeruginosa.</title>
        <authorList>
            <person name="Jeong S.E."/>
            <person name="Jin H.M."/>
            <person name="Jeon C.O."/>
        </authorList>
    </citation>
    <scope>NUCLEOTIDE SEQUENCE [LARGE SCALE GENOMIC DNA]</scope>
    <source>
        <strain evidence="15 16">MaA-C15</strain>
    </source>
</reference>
<dbReference type="GO" id="GO:0046872">
    <property type="term" value="F:metal ion binding"/>
    <property type="evidence" value="ECO:0007669"/>
    <property type="project" value="UniProtKB-KW"/>
</dbReference>
<accession>A0A5D4H9A1</accession>
<evidence type="ECO:0000256" key="11">
    <source>
        <dbReference type="ARBA" id="ARBA00023136"/>
    </source>
</evidence>
<dbReference type="SUPFAM" id="SSF81342">
    <property type="entry name" value="Transmembrane di-heme cytochromes"/>
    <property type="match status" value="1"/>
</dbReference>
<evidence type="ECO:0000256" key="1">
    <source>
        <dbReference type="ARBA" id="ARBA00001970"/>
    </source>
</evidence>
<sequence>MTASRPMIVPVHNDYSAWQKALHWTVVGLVMVQIWSSGGIERSHADHVAGLEPSRLDLFLHEIHTFLGLLIGALVVLRILLRVASKAPAQDRTLHSAVRIGACVNHWALYAVLLLLPVTGIGARYIDFETIGPVHVLLTRILFLLVAIHGAAALWHLLRRDGVAWRMLPSRLLRGR</sequence>
<dbReference type="PANTHER" id="PTHR30529">
    <property type="entry name" value="CYTOCHROME B561"/>
    <property type="match status" value="1"/>
</dbReference>
<evidence type="ECO:0000256" key="10">
    <source>
        <dbReference type="ARBA" id="ARBA00023004"/>
    </source>
</evidence>
<keyword evidence="9 13" id="KW-1133">Transmembrane helix</keyword>
<feature type="transmembrane region" description="Helical" evidence="13">
    <location>
        <begin position="58"/>
        <end position="81"/>
    </location>
</feature>
<name>A0A5D4H9A1_9HYPH</name>
<comment type="caution">
    <text evidence="15">The sequence shown here is derived from an EMBL/GenBank/DDBJ whole genome shotgun (WGS) entry which is preliminary data.</text>
</comment>
<keyword evidence="7" id="KW-0479">Metal-binding</keyword>
<dbReference type="Gene3D" id="1.20.950.20">
    <property type="entry name" value="Transmembrane di-heme cytochromes, Chain C"/>
    <property type="match status" value="1"/>
</dbReference>
<protein>
    <submittedName>
        <fullName evidence="15">Cytochrome B</fullName>
    </submittedName>
</protein>
<dbReference type="InterPro" id="IPR011577">
    <property type="entry name" value="Cyt_b561_bac/Ni-Hgenase"/>
</dbReference>
<comment type="subcellular location">
    <subcellularLocation>
        <location evidence="2">Cell membrane</location>
        <topology evidence="2">Multi-pass membrane protein</topology>
    </subcellularLocation>
</comment>
<dbReference type="PANTHER" id="PTHR30529:SF1">
    <property type="entry name" value="CYTOCHROME B561 HOMOLOG 2"/>
    <property type="match status" value="1"/>
</dbReference>
<feature type="transmembrane region" description="Helical" evidence="13">
    <location>
        <begin position="138"/>
        <end position="158"/>
    </location>
</feature>
<keyword evidence="16" id="KW-1185">Reference proteome</keyword>
<evidence type="ECO:0000259" key="14">
    <source>
        <dbReference type="Pfam" id="PF01292"/>
    </source>
</evidence>
<organism evidence="15 16">
    <name type="scientific">Neoaquamicrobium microcysteis</name>
    <dbReference type="NCBI Taxonomy" id="2682781"/>
    <lineage>
        <taxon>Bacteria</taxon>
        <taxon>Pseudomonadati</taxon>
        <taxon>Pseudomonadota</taxon>
        <taxon>Alphaproteobacteria</taxon>
        <taxon>Hyphomicrobiales</taxon>
        <taxon>Phyllobacteriaceae</taxon>
        <taxon>Neoaquamicrobium</taxon>
    </lineage>
</organism>
<evidence type="ECO:0000256" key="2">
    <source>
        <dbReference type="ARBA" id="ARBA00004651"/>
    </source>
</evidence>
<feature type="domain" description="Cytochrome b561 bacterial/Ni-hydrogenase" evidence="14">
    <location>
        <begin position="15"/>
        <end position="169"/>
    </location>
</feature>
<comment type="cofactor">
    <cofactor evidence="1">
        <name>heme b</name>
        <dbReference type="ChEBI" id="CHEBI:60344"/>
    </cofactor>
</comment>
<evidence type="ECO:0000256" key="3">
    <source>
        <dbReference type="ARBA" id="ARBA00022448"/>
    </source>
</evidence>
<dbReference type="AlphaFoldDB" id="A0A5D4H9A1"/>
<dbReference type="RefSeq" id="WP_148912722.1">
    <property type="nucleotide sequence ID" value="NZ_VSZS01000036.1"/>
</dbReference>
<evidence type="ECO:0000256" key="5">
    <source>
        <dbReference type="ARBA" id="ARBA00022617"/>
    </source>
</evidence>
<keyword evidence="11 13" id="KW-0472">Membrane</keyword>
<dbReference type="Pfam" id="PF01292">
    <property type="entry name" value="Ni_hydr_CYTB"/>
    <property type="match status" value="1"/>
</dbReference>
<evidence type="ECO:0000256" key="9">
    <source>
        <dbReference type="ARBA" id="ARBA00022989"/>
    </source>
</evidence>
<dbReference type="GO" id="GO:0005886">
    <property type="term" value="C:plasma membrane"/>
    <property type="evidence" value="ECO:0007669"/>
    <property type="project" value="UniProtKB-SubCell"/>
</dbReference>
<evidence type="ECO:0000256" key="4">
    <source>
        <dbReference type="ARBA" id="ARBA00022475"/>
    </source>
</evidence>